<dbReference type="SUPFAM" id="SSF52317">
    <property type="entry name" value="Class I glutamine amidotransferase-like"/>
    <property type="match status" value="1"/>
</dbReference>
<dbReference type="InterPro" id="IPR006311">
    <property type="entry name" value="TAT_signal"/>
</dbReference>
<feature type="compositionally biased region" description="Low complexity" evidence="1">
    <location>
        <begin position="28"/>
        <end position="41"/>
    </location>
</feature>
<name>A0A4D7QNH6_9HYPH</name>
<dbReference type="PROSITE" id="PS51318">
    <property type="entry name" value="TAT"/>
    <property type="match status" value="1"/>
</dbReference>
<dbReference type="InterPro" id="IPR029062">
    <property type="entry name" value="Class_I_gatase-like"/>
</dbReference>
<organism evidence="3 4">
    <name type="scientific">Phreatobacter aquaticus</name>
    <dbReference type="NCBI Taxonomy" id="2570229"/>
    <lineage>
        <taxon>Bacteria</taxon>
        <taxon>Pseudomonadati</taxon>
        <taxon>Pseudomonadota</taxon>
        <taxon>Alphaproteobacteria</taxon>
        <taxon>Hyphomicrobiales</taxon>
        <taxon>Phreatobacteraceae</taxon>
        <taxon>Phreatobacter</taxon>
    </lineage>
</organism>
<feature type="domain" description="DJ-1/PfpI" evidence="2">
    <location>
        <begin position="71"/>
        <end position="234"/>
    </location>
</feature>
<reference evidence="3 4" key="1">
    <citation type="submission" date="2019-04" db="EMBL/GenBank/DDBJ databases">
        <title>Phreatobacter aquaticus sp. nov.</title>
        <authorList>
            <person name="Choi A."/>
            <person name="Baek K."/>
        </authorList>
    </citation>
    <scope>NUCLEOTIDE SEQUENCE [LARGE SCALE GENOMIC DNA]</scope>
    <source>
        <strain evidence="3 4">NMCR1094</strain>
    </source>
</reference>
<dbReference type="EMBL" id="CP039865">
    <property type="protein sequence ID" value="QCK88051.1"/>
    <property type="molecule type" value="Genomic_DNA"/>
</dbReference>
<evidence type="ECO:0000313" key="3">
    <source>
        <dbReference type="EMBL" id="QCK88051.1"/>
    </source>
</evidence>
<dbReference type="OrthoDB" id="186587at2"/>
<protein>
    <submittedName>
        <fullName evidence="3">DJ-1/PfpI family protein</fullName>
    </submittedName>
</protein>
<dbReference type="InterPro" id="IPR002818">
    <property type="entry name" value="DJ-1/PfpI"/>
</dbReference>
<dbReference type="RefSeq" id="WP_137101379.1">
    <property type="nucleotide sequence ID" value="NZ_CP039865.1"/>
</dbReference>
<proteinExistence type="predicted"/>
<evidence type="ECO:0000259" key="2">
    <source>
        <dbReference type="Pfam" id="PF01965"/>
    </source>
</evidence>
<sequence>MTIDRRTLIAGLTGPALAASTLIAGEPAAAQQAGHPAPANPSLDEQKDMHDRHMDAMNKVLGQGLWGQEEIAMLLYPKFTALDLVAPHYFFACLFGAKVHLVTTETDLSPVPSDLGLAIQPTITMADAPANLDVLFVPGGTEGTLSVMQRADTMDWIRDRGSRAKHVTSVCTGSMILGRAGLLKGRRATSHWAVRPVLSDFGAIPVDARVVHDGNVLTGAGVTAGMDFAITLVELLRGKPYAQALMLQAEYAPAPPMLGGTAATTPADVTGMMGEMFAPLQTQFRALAPG</sequence>
<dbReference type="PANTHER" id="PTHR43130">
    <property type="entry name" value="ARAC-FAMILY TRANSCRIPTIONAL REGULATOR"/>
    <property type="match status" value="1"/>
</dbReference>
<dbReference type="CDD" id="cd03139">
    <property type="entry name" value="GATase1_PfpI_2"/>
    <property type="match status" value="1"/>
</dbReference>
<dbReference type="Proteomes" id="UP000298588">
    <property type="component" value="Chromosome"/>
</dbReference>
<dbReference type="GO" id="GO:0006355">
    <property type="term" value="P:regulation of DNA-templated transcription"/>
    <property type="evidence" value="ECO:0007669"/>
    <property type="project" value="TreeGrafter"/>
</dbReference>
<evidence type="ECO:0000313" key="4">
    <source>
        <dbReference type="Proteomes" id="UP000298588"/>
    </source>
</evidence>
<evidence type="ECO:0000256" key="1">
    <source>
        <dbReference type="SAM" id="MobiDB-lite"/>
    </source>
</evidence>
<keyword evidence="4" id="KW-1185">Reference proteome</keyword>
<dbReference type="InterPro" id="IPR052158">
    <property type="entry name" value="INH-QAR"/>
</dbReference>
<dbReference type="KEGG" id="paqt:E8L99_20970"/>
<dbReference type="Pfam" id="PF01965">
    <property type="entry name" value="DJ-1_PfpI"/>
    <property type="match status" value="1"/>
</dbReference>
<gene>
    <name evidence="3" type="ORF">E8L99_20970</name>
</gene>
<accession>A0A4D7QNH6</accession>
<dbReference type="AlphaFoldDB" id="A0A4D7QNH6"/>
<feature type="region of interest" description="Disordered" evidence="1">
    <location>
        <begin position="28"/>
        <end position="47"/>
    </location>
</feature>
<dbReference type="Gene3D" id="3.40.50.880">
    <property type="match status" value="1"/>
</dbReference>
<dbReference type="PANTHER" id="PTHR43130:SF2">
    <property type="entry name" value="DJ-1_PFPI DOMAIN-CONTAINING PROTEIN"/>
    <property type="match status" value="1"/>
</dbReference>